<dbReference type="InterPro" id="IPR006993">
    <property type="entry name" value="Glut_rich_SH3-bd"/>
</dbReference>
<feature type="region of interest" description="Disordered" evidence="2">
    <location>
        <begin position="132"/>
        <end position="153"/>
    </location>
</feature>
<gene>
    <name evidence="3" type="ORF">D9613_002117</name>
</gene>
<dbReference type="InterPro" id="IPR036249">
    <property type="entry name" value="Thioredoxin-like_sf"/>
</dbReference>
<dbReference type="InterPro" id="IPR051033">
    <property type="entry name" value="SH3BGR"/>
</dbReference>
<feature type="compositionally biased region" description="Basic and acidic residues" evidence="2">
    <location>
        <begin position="259"/>
        <end position="272"/>
    </location>
</feature>
<proteinExistence type="inferred from homology"/>
<evidence type="ECO:0000256" key="1">
    <source>
        <dbReference type="ARBA" id="ARBA00007764"/>
    </source>
</evidence>
<dbReference type="GO" id="GO:0005737">
    <property type="term" value="C:cytoplasm"/>
    <property type="evidence" value="ECO:0007669"/>
    <property type="project" value="TreeGrafter"/>
</dbReference>
<reference evidence="3 4" key="1">
    <citation type="submission" date="2019-12" db="EMBL/GenBank/DDBJ databases">
        <authorList>
            <person name="Floudas D."/>
            <person name="Bentzer J."/>
            <person name="Ahren D."/>
            <person name="Johansson T."/>
            <person name="Persson P."/>
            <person name="Tunlid A."/>
        </authorList>
    </citation>
    <scope>NUCLEOTIDE SEQUENCE [LARGE SCALE GENOMIC DNA]</scope>
    <source>
        <strain evidence="3 4">CBS 102.39</strain>
    </source>
</reference>
<dbReference type="Gene3D" id="3.40.30.10">
    <property type="entry name" value="Glutaredoxin"/>
    <property type="match status" value="1"/>
</dbReference>
<name>A0A8H4VUL2_9AGAR</name>
<comment type="similarity">
    <text evidence="1">Belongs to the SH3BGR family.</text>
</comment>
<feature type="compositionally biased region" description="Polar residues" evidence="2">
    <location>
        <begin position="137"/>
        <end position="146"/>
    </location>
</feature>
<comment type="caution">
    <text evidence="3">The sequence shown here is derived from an EMBL/GenBank/DDBJ whole genome shotgun (WGS) entry which is preliminary data.</text>
</comment>
<dbReference type="EMBL" id="JAACJL010000001">
    <property type="protein sequence ID" value="KAF4623246.1"/>
    <property type="molecule type" value="Genomic_DNA"/>
</dbReference>
<dbReference type="AlphaFoldDB" id="A0A8H4VUL2"/>
<dbReference type="PANTHER" id="PTHR12232:SF0">
    <property type="entry name" value="THIOREDOXIN DOMAIN-CONTAINING PROTEIN"/>
    <property type="match status" value="1"/>
</dbReference>
<evidence type="ECO:0000256" key="2">
    <source>
        <dbReference type="SAM" id="MobiDB-lite"/>
    </source>
</evidence>
<evidence type="ECO:0008006" key="5">
    <source>
        <dbReference type="Google" id="ProtNLM"/>
    </source>
</evidence>
<keyword evidence="4" id="KW-1185">Reference proteome</keyword>
<organism evidence="3 4">
    <name type="scientific">Agrocybe pediades</name>
    <dbReference type="NCBI Taxonomy" id="84607"/>
    <lineage>
        <taxon>Eukaryota</taxon>
        <taxon>Fungi</taxon>
        <taxon>Dikarya</taxon>
        <taxon>Basidiomycota</taxon>
        <taxon>Agaricomycotina</taxon>
        <taxon>Agaricomycetes</taxon>
        <taxon>Agaricomycetidae</taxon>
        <taxon>Agaricales</taxon>
        <taxon>Agaricineae</taxon>
        <taxon>Strophariaceae</taxon>
        <taxon>Agrocybe</taxon>
    </lineage>
</organism>
<sequence length="299" mass="32615">MPSPPIALFLTTIASQPALRQRQEYILRILQVKKIPFTTYDLASDEDAKRLWRRKAPQGKQQLPGILVGMKYPGSFEEFEDAVEHDELDVFLRLNEKWDPSIDEDRPMPEVKPVGVPGAASPLQMTPDHLKSKMYPQGTTPPTSSPLAKKTPVNKRTGELDMGEELSGFGLQGVKVTQDELLALMAELGLDKTESDKSAKVAEGTTKPLKLKTVKKSQENKAEQDVLGTKETVGEDVSAESADAEGAVRDFAQETVPLAEEKEPTKPVRKTTETASASGDEENGATIAGADARSQVKTC</sequence>
<dbReference type="SUPFAM" id="SSF52833">
    <property type="entry name" value="Thioredoxin-like"/>
    <property type="match status" value="1"/>
</dbReference>
<protein>
    <recommendedName>
        <fullName evidence="5">SH3 domain-binding glutamic acid-rich protein</fullName>
    </recommendedName>
</protein>
<dbReference type="Proteomes" id="UP000521872">
    <property type="component" value="Unassembled WGS sequence"/>
</dbReference>
<feature type="region of interest" description="Disordered" evidence="2">
    <location>
        <begin position="212"/>
        <end position="299"/>
    </location>
</feature>
<dbReference type="PANTHER" id="PTHR12232">
    <property type="entry name" value="SH3 DOMAIN-BINDING GLUTAMIC ACID-RICH-LIKE PROTEIN"/>
    <property type="match status" value="1"/>
</dbReference>
<dbReference type="Pfam" id="PF04908">
    <property type="entry name" value="SH3BGR"/>
    <property type="match status" value="1"/>
</dbReference>
<evidence type="ECO:0000313" key="3">
    <source>
        <dbReference type="EMBL" id="KAF4623246.1"/>
    </source>
</evidence>
<accession>A0A8H4VUL2</accession>
<evidence type="ECO:0000313" key="4">
    <source>
        <dbReference type="Proteomes" id="UP000521872"/>
    </source>
</evidence>